<dbReference type="WBParaSite" id="HCON_00043050-00001">
    <property type="protein sequence ID" value="HCON_00043050-00001"/>
    <property type="gene ID" value="HCON_00043050"/>
</dbReference>
<sequence>MVANGTN</sequence>
<reference evidence="2" key="1">
    <citation type="submission" date="2020-12" db="UniProtKB">
        <authorList>
            <consortium name="WormBaseParasite"/>
        </authorList>
    </citation>
    <scope>IDENTIFICATION</scope>
    <source>
        <strain evidence="2">MHco3</strain>
    </source>
</reference>
<evidence type="ECO:0000313" key="2">
    <source>
        <dbReference type="WBParaSite" id="HCON_00043050-00001"/>
    </source>
</evidence>
<evidence type="ECO:0000313" key="1">
    <source>
        <dbReference type="Proteomes" id="UP000025227"/>
    </source>
</evidence>
<accession>A0A7I5E785</accession>
<proteinExistence type="predicted"/>
<protein>
    <submittedName>
        <fullName evidence="2">Uncharacterized protein</fullName>
    </submittedName>
</protein>
<dbReference type="Proteomes" id="UP000025227">
    <property type="component" value="Unplaced"/>
</dbReference>
<keyword evidence="1" id="KW-1185">Reference proteome</keyword>
<organism evidence="1 2">
    <name type="scientific">Haemonchus contortus</name>
    <name type="common">Barber pole worm</name>
    <dbReference type="NCBI Taxonomy" id="6289"/>
    <lineage>
        <taxon>Eukaryota</taxon>
        <taxon>Metazoa</taxon>
        <taxon>Ecdysozoa</taxon>
        <taxon>Nematoda</taxon>
        <taxon>Chromadorea</taxon>
        <taxon>Rhabditida</taxon>
        <taxon>Rhabditina</taxon>
        <taxon>Rhabditomorpha</taxon>
        <taxon>Strongyloidea</taxon>
        <taxon>Trichostrongylidae</taxon>
        <taxon>Haemonchus</taxon>
    </lineage>
</organism>
<name>A0A7I5E785_HAECO</name>